<dbReference type="Proteomes" id="UP000234414">
    <property type="component" value="Chromosome"/>
</dbReference>
<evidence type="ECO:0000313" key="2">
    <source>
        <dbReference type="Proteomes" id="UP000234414"/>
    </source>
</evidence>
<reference evidence="1 2" key="1">
    <citation type="submission" date="2017-12" db="EMBL/GenBank/DDBJ databases">
        <title>Complete Genome Sequence of Stenotrophomonas maltophilia CSM2.</title>
        <authorList>
            <person name="Castro-Jaimes S."/>
            <person name="Lopez-Leal G."/>
            <person name="Barberena Jonas C."/>
            <person name="Bustos P."/>
            <person name="Perez-Oseguera A."/>
            <person name="Cevallos M.A."/>
        </authorList>
    </citation>
    <scope>NUCLEOTIDE SEQUENCE [LARGE SCALE GENOMIC DNA]</scope>
    <source>
        <strain evidence="1 2">CSM2</strain>
    </source>
</reference>
<accession>A0AAD0C0I1</accession>
<dbReference type="AlphaFoldDB" id="A0AAD0C0I1"/>
<gene>
    <name evidence="1" type="ORF">SmaCSM2_20555</name>
</gene>
<organism evidence="1 2">
    <name type="scientific">Stenotrophomonas maltophilia</name>
    <name type="common">Pseudomonas maltophilia</name>
    <name type="synonym">Xanthomonas maltophilia</name>
    <dbReference type="NCBI Taxonomy" id="40324"/>
    <lineage>
        <taxon>Bacteria</taxon>
        <taxon>Pseudomonadati</taxon>
        <taxon>Pseudomonadota</taxon>
        <taxon>Gammaproteobacteria</taxon>
        <taxon>Lysobacterales</taxon>
        <taxon>Lysobacteraceae</taxon>
        <taxon>Stenotrophomonas</taxon>
        <taxon>Stenotrophomonas maltophilia group</taxon>
    </lineage>
</organism>
<proteinExistence type="predicted"/>
<evidence type="ECO:0000313" key="1">
    <source>
        <dbReference type="EMBL" id="AUI09432.1"/>
    </source>
</evidence>
<protein>
    <submittedName>
        <fullName evidence="1">Uncharacterized protein</fullName>
    </submittedName>
</protein>
<sequence length="73" mass="8302">MKIYGKRQLVDDPGRLEEVVLQVGPAEARLLAAFLTECAQEMESSDAWEHRHFSDWQRGADVEGACELIVFRP</sequence>
<name>A0AAD0C0I1_STEMA</name>
<dbReference type="EMBL" id="CP025298">
    <property type="protein sequence ID" value="AUI09432.1"/>
    <property type="molecule type" value="Genomic_DNA"/>
</dbReference>